<name>A0A5J4UPY1_9EUKA</name>
<keyword evidence="1" id="KW-0472">Membrane</keyword>
<evidence type="ECO:0000313" key="3">
    <source>
        <dbReference type="EMBL" id="KAA6372120.1"/>
    </source>
</evidence>
<dbReference type="Gene3D" id="2.60.260.20">
    <property type="entry name" value="Urease metallochaperone UreE, N-terminal domain"/>
    <property type="match status" value="1"/>
</dbReference>
<dbReference type="GO" id="GO:0030544">
    <property type="term" value="F:Hsp70 protein binding"/>
    <property type="evidence" value="ECO:0007669"/>
    <property type="project" value="InterPro"/>
</dbReference>
<dbReference type="InterPro" id="IPR008971">
    <property type="entry name" value="HSP40/DnaJ_pept-bd"/>
</dbReference>
<sequence length="98" mass="10987">DLNVDVSISLIDSIVGGTFIIPHFIGRRVTVDRRSQSTKEGEIVEVRGEGMRYQGYSGRKSQQSISAGSLFVKFHIVYPASLNDEQRSRIREAFADIQ</sequence>
<dbReference type="Pfam" id="PF01556">
    <property type="entry name" value="DnaJ_C"/>
    <property type="match status" value="1"/>
</dbReference>
<reference evidence="3 4" key="1">
    <citation type="submission" date="2019-03" db="EMBL/GenBank/DDBJ databases">
        <title>Single cell metagenomics reveals metabolic interactions within the superorganism composed of flagellate Streblomastix strix and complex community of Bacteroidetes bacteria on its surface.</title>
        <authorList>
            <person name="Treitli S.C."/>
            <person name="Kolisko M."/>
            <person name="Husnik F."/>
            <person name="Keeling P."/>
            <person name="Hampl V."/>
        </authorList>
    </citation>
    <scope>NUCLEOTIDE SEQUENCE [LARGE SCALE GENOMIC DNA]</scope>
    <source>
        <strain evidence="3">ST1C</strain>
    </source>
</reference>
<evidence type="ECO:0000313" key="4">
    <source>
        <dbReference type="Proteomes" id="UP000324800"/>
    </source>
</evidence>
<dbReference type="PANTHER" id="PTHR43888">
    <property type="entry name" value="DNAJ-LIKE-2, ISOFORM A-RELATED"/>
    <property type="match status" value="1"/>
</dbReference>
<dbReference type="AlphaFoldDB" id="A0A5J4UPY1"/>
<proteinExistence type="predicted"/>
<keyword evidence="1" id="KW-0812">Transmembrane</keyword>
<dbReference type="InterPro" id="IPR002939">
    <property type="entry name" value="DnaJ_C"/>
</dbReference>
<feature type="non-terminal residue" evidence="3">
    <location>
        <position position="1"/>
    </location>
</feature>
<protein>
    <recommendedName>
        <fullName evidence="2">Chaperone DnaJ C-terminal domain-containing protein</fullName>
    </recommendedName>
</protein>
<evidence type="ECO:0000259" key="2">
    <source>
        <dbReference type="Pfam" id="PF01556"/>
    </source>
</evidence>
<evidence type="ECO:0000256" key="1">
    <source>
        <dbReference type="SAM" id="Phobius"/>
    </source>
</evidence>
<dbReference type="InterPro" id="IPR044713">
    <property type="entry name" value="DNJA1/2-like"/>
</dbReference>
<dbReference type="GO" id="GO:0006457">
    <property type="term" value="P:protein folding"/>
    <property type="evidence" value="ECO:0007669"/>
    <property type="project" value="InterPro"/>
</dbReference>
<comment type="caution">
    <text evidence="3">The sequence shown here is derived from an EMBL/GenBank/DDBJ whole genome shotgun (WGS) entry which is preliminary data.</text>
</comment>
<dbReference type="EMBL" id="SNRW01013875">
    <property type="protein sequence ID" value="KAA6372120.1"/>
    <property type="molecule type" value="Genomic_DNA"/>
</dbReference>
<dbReference type="Proteomes" id="UP000324800">
    <property type="component" value="Unassembled WGS sequence"/>
</dbReference>
<accession>A0A5J4UPY1</accession>
<dbReference type="GO" id="GO:0051082">
    <property type="term" value="F:unfolded protein binding"/>
    <property type="evidence" value="ECO:0007669"/>
    <property type="project" value="InterPro"/>
</dbReference>
<dbReference type="SUPFAM" id="SSF49493">
    <property type="entry name" value="HSP40/DnaJ peptide-binding domain"/>
    <property type="match status" value="1"/>
</dbReference>
<gene>
    <name evidence="3" type="ORF">EZS28_032354</name>
</gene>
<feature type="transmembrane region" description="Helical" evidence="1">
    <location>
        <begin position="6"/>
        <end position="25"/>
    </location>
</feature>
<keyword evidence="1" id="KW-1133">Transmembrane helix</keyword>
<organism evidence="3 4">
    <name type="scientific">Streblomastix strix</name>
    <dbReference type="NCBI Taxonomy" id="222440"/>
    <lineage>
        <taxon>Eukaryota</taxon>
        <taxon>Metamonada</taxon>
        <taxon>Preaxostyla</taxon>
        <taxon>Oxymonadida</taxon>
        <taxon>Streblomastigidae</taxon>
        <taxon>Streblomastix</taxon>
    </lineage>
</organism>
<feature type="domain" description="Chaperone DnaJ C-terminal" evidence="2">
    <location>
        <begin position="1"/>
        <end position="79"/>
    </location>
</feature>